<organism evidence="1 2">
    <name type="scientific">Cryptolaemus montrouzieri</name>
    <dbReference type="NCBI Taxonomy" id="559131"/>
    <lineage>
        <taxon>Eukaryota</taxon>
        <taxon>Metazoa</taxon>
        <taxon>Ecdysozoa</taxon>
        <taxon>Arthropoda</taxon>
        <taxon>Hexapoda</taxon>
        <taxon>Insecta</taxon>
        <taxon>Pterygota</taxon>
        <taxon>Neoptera</taxon>
        <taxon>Endopterygota</taxon>
        <taxon>Coleoptera</taxon>
        <taxon>Polyphaga</taxon>
        <taxon>Cucujiformia</taxon>
        <taxon>Coccinelloidea</taxon>
        <taxon>Coccinellidae</taxon>
        <taxon>Scymninae</taxon>
        <taxon>Scymnini</taxon>
        <taxon>Cryptolaemus</taxon>
    </lineage>
</organism>
<gene>
    <name evidence="1" type="ORF">HHI36_014306</name>
</gene>
<comment type="caution">
    <text evidence="1">The sequence shown here is derived from an EMBL/GenBank/DDBJ whole genome shotgun (WGS) entry which is preliminary data.</text>
</comment>
<dbReference type="EMBL" id="JABFTP020000062">
    <property type="protein sequence ID" value="KAL3272845.1"/>
    <property type="molecule type" value="Genomic_DNA"/>
</dbReference>
<dbReference type="AlphaFoldDB" id="A0ABD2N2H3"/>
<dbReference type="Proteomes" id="UP001516400">
    <property type="component" value="Unassembled WGS sequence"/>
</dbReference>
<evidence type="ECO:0000313" key="2">
    <source>
        <dbReference type="Proteomes" id="UP001516400"/>
    </source>
</evidence>
<protein>
    <submittedName>
        <fullName evidence="1">Uncharacterized protein</fullName>
    </submittedName>
</protein>
<evidence type="ECO:0000313" key="1">
    <source>
        <dbReference type="EMBL" id="KAL3272845.1"/>
    </source>
</evidence>
<sequence>MDEDMEVENTTCSCNGGKGFCKHETVLCTFVKFEGICSKTNQPMIWNKPTEKQFAKYKGGCQIRKMKNPEIKLRQPSRYSIDSIENVSTLHLTSDS</sequence>
<name>A0ABD2N2H3_9CUCU</name>
<keyword evidence="2" id="KW-1185">Reference proteome</keyword>
<reference evidence="1 2" key="1">
    <citation type="journal article" date="2021" name="BMC Biol.">
        <title>Horizontally acquired antibacterial genes associated with adaptive radiation of ladybird beetles.</title>
        <authorList>
            <person name="Li H.S."/>
            <person name="Tang X.F."/>
            <person name="Huang Y.H."/>
            <person name="Xu Z.Y."/>
            <person name="Chen M.L."/>
            <person name="Du X.Y."/>
            <person name="Qiu B.Y."/>
            <person name="Chen P.T."/>
            <person name="Zhang W."/>
            <person name="Slipinski A."/>
            <person name="Escalona H.E."/>
            <person name="Waterhouse R.M."/>
            <person name="Zwick A."/>
            <person name="Pang H."/>
        </authorList>
    </citation>
    <scope>NUCLEOTIDE SEQUENCE [LARGE SCALE GENOMIC DNA]</scope>
    <source>
        <strain evidence="1">SYSU2018</strain>
    </source>
</reference>
<accession>A0ABD2N2H3</accession>
<proteinExistence type="predicted"/>